<protein>
    <submittedName>
        <fullName evidence="1">Uncharacterized protein</fullName>
    </submittedName>
</protein>
<keyword evidence="2" id="KW-1185">Reference proteome</keyword>
<dbReference type="Proteomes" id="UP000499080">
    <property type="component" value="Unassembled WGS sequence"/>
</dbReference>
<gene>
    <name evidence="1" type="ORF">AVEN_52863_1</name>
</gene>
<evidence type="ECO:0000313" key="1">
    <source>
        <dbReference type="EMBL" id="GBO28969.1"/>
    </source>
</evidence>
<organism evidence="1 2">
    <name type="scientific">Araneus ventricosus</name>
    <name type="common">Orbweaver spider</name>
    <name type="synonym">Epeira ventricosa</name>
    <dbReference type="NCBI Taxonomy" id="182803"/>
    <lineage>
        <taxon>Eukaryota</taxon>
        <taxon>Metazoa</taxon>
        <taxon>Ecdysozoa</taxon>
        <taxon>Arthropoda</taxon>
        <taxon>Chelicerata</taxon>
        <taxon>Arachnida</taxon>
        <taxon>Araneae</taxon>
        <taxon>Araneomorphae</taxon>
        <taxon>Entelegynae</taxon>
        <taxon>Araneoidea</taxon>
        <taxon>Araneidae</taxon>
        <taxon>Araneus</taxon>
    </lineage>
</organism>
<accession>A0A4Y2VUZ8</accession>
<evidence type="ECO:0000313" key="2">
    <source>
        <dbReference type="Proteomes" id="UP000499080"/>
    </source>
</evidence>
<name>A0A4Y2VUZ8_ARAVE</name>
<dbReference type="AlphaFoldDB" id="A0A4Y2VUZ8"/>
<sequence>LQKKSESHFPPNPMHACESRFFFAYCFRRNGNKWRLEVAAVATSF</sequence>
<reference evidence="1 2" key="1">
    <citation type="journal article" date="2019" name="Sci. Rep.">
        <title>Orb-weaving spider Araneus ventricosus genome elucidates the spidroin gene catalogue.</title>
        <authorList>
            <person name="Kono N."/>
            <person name="Nakamura H."/>
            <person name="Ohtoshi R."/>
            <person name="Moran D.A.P."/>
            <person name="Shinohara A."/>
            <person name="Yoshida Y."/>
            <person name="Fujiwara M."/>
            <person name="Mori M."/>
            <person name="Tomita M."/>
            <person name="Arakawa K."/>
        </authorList>
    </citation>
    <scope>NUCLEOTIDE SEQUENCE [LARGE SCALE GENOMIC DNA]</scope>
</reference>
<proteinExistence type="predicted"/>
<feature type="non-terminal residue" evidence="1">
    <location>
        <position position="1"/>
    </location>
</feature>
<dbReference type="EMBL" id="BGPR01052100">
    <property type="protein sequence ID" value="GBO28969.1"/>
    <property type="molecule type" value="Genomic_DNA"/>
</dbReference>
<comment type="caution">
    <text evidence="1">The sequence shown here is derived from an EMBL/GenBank/DDBJ whole genome shotgun (WGS) entry which is preliminary data.</text>
</comment>